<evidence type="ECO:0000313" key="2">
    <source>
        <dbReference type="Proteomes" id="UP000005466"/>
    </source>
</evidence>
<evidence type="ECO:0000313" key="1">
    <source>
        <dbReference type="EMBL" id="EGH19505.1"/>
    </source>
</evidence>
<accession>F3CJR3</accession>
<organism evidence="1 2">
    <name type="scientific">Pseudomonas savastanoi pv. glycinea str. race 4</name>
    <dbReference type="NCBI Taxonomy" id="875330"/>
    <lineage>
        <taxon>Bacteria</taxon>
        <taxon>Pseudomonadati</taxon>
        <taxon>Pseudomonadota</taxon>
        <taxon>Gammaproteobacteria</taxon>
        <taxon>Pseudomonadales</taxon>
        <taxon>Pseudomonadaceae</taxon>
        <taxon>Pseudomonas</taxon>
    </lineage>
</organism>
<reference evidence="1 2" key="1">
    <citation type="journal article" date="2011" name="PLoS Pathog.">
        <title>Dynamic evolution of pathogenicity revealed by sequencing and comparative genomics of 19 Pseudomonas syringae isolates.</title>
        <authorList>
            <person name="Baltrus D.A."/>
            <person name="Nishimura M.T."/>
            <person name="Romanchuk A."/>
            <person name="Chang J.H."/>
            <person name="Mukhtar M.S."/>
            <person name="Cherkis K."/>
            <person name="Roach J."/>
            <person name="Grant S.R."/>
            <person name="Jones C.D."/>
            <person name="Dangl J.L."/>
        </authorList>
    </citation>
    <scope>NUCLEOTIDE SEQUENCE [LARGE SCALE GENOMIC DNA]</scope>
    <source>
        <strain evidence="2">race 4</strain>
    </source>
</reference>
<dbReference type="AlphaFoldDB" id="F3CJR3"/>
<name>F3CJR3_PSESG</name>
<sequence>VDFFQLNQTARLYKLIRSYILAAHYAGIAQLVEQ</sequence>
<comment type="caution">
    <text evidence="1">The sequence shown here is derived from an EMBL/GenBank/DDBJ whole genome shotgun (WGS) entry which is preliminary data.</text>
</comment>
<proteinExistence type="predicted"/>
<gene>
    <name evidence="1" type="ORF">Pgy4_41689</name>
</gene>
<protein>
    <submittedName>
        <fullName evidence="1">Uncharacterized protein</fullName>
    </submittedName>
</protein>
<dbReference type="Proteomes" id="UP000005466">
    <property type="component" value="Unassembled WGS sequence"/>
</dbReference>
<dbReference type="EMBL" id="ADWY01004193">
    <property type="protein sequence ID" value="EGH19505.1"/>
    <property type="molecule type" value="Genomic_DNA"/>
</dbReference>
<feature type="non-terminal residue" evidence="1">
    <location>
        <position position="34"/>
    </location>
</feature>
<feature type="non-terminal residue" evidence="1">
    <location>
        <position position="1"/>
    </location>
</feature>